<proteinExistence type="predicted"/>
<dbReference type="InterPro" id="IPR036397">
    <property type="entry name" value="RNaseH_sf"/>
</dbReference>
<dbReference type="InterPro" id="IPR012337">
    <property type="entry name" value="RNaseH-like_sf"/>
</dbReference>
<dbReference type="PANTHER" id="PTHR48475:SF2">
    <property type="entry name" value="RIBONUCLEASE H"/>
    <property type="match status" value="1"/>
</dbReference>
<dbReference type="SUPFAM" id="SSF53098">
    <property type="entry name" value="Ribonuclease H-like"/>
    <property type="match status" value="1"/>
</dbReference>
<dbReference type="GO" id="GO:0003676">
    <property type="term" value="F:nucleic acid binding"/>
    <property type="evidence" value="ECO:0007669"/>
    <property type="project" value="InterPro"/>
</dbReference>
<comment type="caution">
    <text evidence="1">The sequence shown here is derived from an EMBL/GenBank/DDBJ whole genome shotgun (WGS) entry which is preliminary data.</text>
</comment>
<dbReference type="EMBL" id="BTGU01000075">
    <property type="protein sequence ID" value="GMN58077.1"/>
    <property type="molecule type" value="Genomic_DNA"/>
</dbReference>
<dbReference type="PANTHER" id="PTHR48475">
    <property type="entry name" value="RIBONUCLEASE H"/>
    <property type="match status" value="1"/>
</dbReference>
<dbReference type="AlphaFoldDB" id="A0AA88DMH5"/>
<protein>
    <submittedName>
        <fullName evidence="1">Uncharacterized protein</fullName>
    </submittedName>
</protein>
<sequence length="138" mass="15773">MEAVNKTIKENLKKKLEQLKGAWIDELLKVLWAYQTTCITTTEETPFSLVYGMATKLDLLEQKRKHAYIKTASRNQIVAQYYNKRVKPRTLKVGDMVLKKAITQVPGQDSFGPKWEGLFCVIGIVHPGQGFFGPQWLT</sequence>
<accession>A0AA88DMH5</accession>
<reference evidence="1" key="1">
    <citation type="submission" date="2023-07" db="EMBL/GenBank/DDBJ databases">
        <title>draft genome sequence of fig (Ficus carica).</title>
        <authorList>
            <person name="Takahashi T."/>
            <person name="Nishimura K."/>
        </authorList>
    </citation>
    <scope>NUCLEOTIDE SEQUENCE</scope>
</reference>
<dbReference type="Proteomes" id="UP001187192">
    <property type="component" value="Unassembled WGS sequence"/>
</dbReference>
<keyword evidence="2" id="KW-1185">Reference proteome</keyword>
<evidence type="ECO:0000313" key="2">
    <source>
        <dbReference type="Proteomes" id="UP001187192"/>
    </source>
</evidence>
<evidence type="ECO:0000313" key="1">
    <source>
        <dbReference type="EMBL" id="GMN58077.1"/>
    </source>
</evidence>
<dbReference type="Gene3D" id="3.30.420.10">
    <property type="entry name" value="Ribonuclease H-like superfamily/Ribonuclease H"/>
    <property type="match status" value="1"/>
</dbReference>
<organism evidence="1 2">
    <name type="scientific">Ficus carica</name>
    <name type="common">Common fig</name>
    <dbReference type="NCBI Taxonomy" id="3494"/>
    <lineage>
        <taxon>Eukaryota</taxon>
        <taxon>Viridiplantae</taxon>
        <taxon>Streptophyta</taxon>
        <taxon>Embryophyta</taxon>
        <taxon>Tracheophyta</taxon>
        <taxon>Spermatophyta</taxon>
        <taxon>Magnoliopsida</taxon>
        <taxon>eudicotyledons</taxon>
        <taxon>Gunneridae</taxon>
        <taxon>Pentapetalae</taxon>
        <taxon>rosids</taxon>
        <taxon>fabids</taxon>
        <taxon>Rosales</taxon>
        <taxon>Moraceae</taxon>
        <taxon>Ficeae</taxon>
        <taxon>Ficus</taxon>
    </lineage>
</organism>
<gene>
    <name evidence="1" type="ORF">TIFTF001_027178</name>
</gene>
<name>A0AA88DMH5_FICCA</name>